<accession>A0A811QN55</accession>
<dbReference type="PANTHER" id="PTHR36045">
    <property type="entry name" value="OS04G0558500 PROTEIN"/>
    <property type="match status" value="1"/>
</dbReference>
<comment type="caution">
    <text evidence="2">The sequence shown here is derived from an EMBL/GenBank/DDBJ whole genome shotgun (WGS) entry which is preliminary data.</text>
</comment>
<organism evidence="2 3">
    <name type="scientific">Miscanthus lutarioriparius</name>
    <dbReference type="NCBI Taxonomy" id="422564"/>
    <lineage>
        <taxon>Eukaryota</taxon>
        <taxon>Viridiplantae</taxon>
        <taxon>Streptophyta</taxon>
        <taxon>Embryophyta</taxon>
        <taxon>Tracheophyta</taxon>
        <taxon>Spermatophyta</taxon>
        <taxon>Magnoliopsida</taxon>
        <taxon>Liliopsida</taxon>
        <taxon>Poales</taxon>
        <taxon>Poaceae</taxon>
        <taxon>PACMAD clade</taxon>
        <taxon>Panicoideae</taxon>
        <taxon>Andropogonodae</taxon>
        <taxon>Andropogoneae</taxon>
        <taxon>Saccharinae</taxon>
        <taxon>Miscanthus</taxon>
    </lineage>
</organism>
<reference evidence="2" key="1">
    <citation type="submission" date="2020-10" db="EMBL/GenBank/DDBJ databases">
        <authorList>
            <person name="Han B."/>
            <person name="Lu T."/>
            <person name="Zhao Q."/>
            <person name="Huang X."/>
            <person name="Zhao Y."/>
        </authorList>
    </citation>
    <scope>NUCLEOTIDE SEQUENCE</scope>
</reference>
<feature type="compositionally biased region" description="Acidic residues" evidence="1">
    <location>
        <begin position="30"/>
        <end position="44"/>
    </location>
</feature>
<name>A0A811QN55_9POAL</name>
<gene>
    <name evidence="2" type="ORF">NCGR_LOCUS41755</name>
</gene>
<dbReference type="PANTHER" id="PTHR36045:SF2">
    <property type="entry name" value="OS04G0558500 PROTEIN"/>
    <property type="match status" value="1"/>
</dbReference>
<dbReference type="AlphaFoldDB" id="A0A811QN55"/>
<feature type="region of interest" description="Disordered" evidence="1">
    <location>
        <begin position="1"/>
        <end position="44"/>
    </location>
</feature>
<evidence type="ECO:0000313" key="3">
    <source>
        <dbReference type="Proteomes" id="UP000604825"/>
    </source>
</evidence>
<evidence type="ECO:0000256" key="1">
    <source>
        <dbReference type="SAM" id="MobiDB-lite"/>
    </source>
</evidence>
<keyword evidence="3" id="KW-1185">Reference proteome</keyword>
<sequence>MAGGSLAPGQTGGAPPNQRKRKSPAPAAAAEDEAEAEVEELESEVADLDRRTLEHLRRTATRLPDAAFSRLAALRPPARLEVPVVSETSVAEDDQELEKVKILKSKIKANIADLPKIWESPPVALALARMGGRLQALDGSELPCTDGDRLLFNSIITLGDDAKTKFWHHNWLQSEAPRYLAPNLFRLISRRNQTVQQELRNNNWMRSLGMIITSAVHIEEFVSL</sequence>
<evidence type="ECO:0000313" key="2">
    <source>
        <dbReference type="EMBL" id="CAD6258278.1"/>
    </source>
</evidence>
<protein>
    <submittedName>
        <fullName evidence="2">Uncharacterized protein</fullName>
    </submittedName>
</protein>
<dbReference type="EMBL" id="CAJGYO010000010">
    <property type="protein sequence ID" value="CAD6258278.1"/>
    <property type="molecule type" value="Genomic_DNA"/>
</dbReference>
<dbReference type="Proteomes" id="UP000604825">
    <property type="component" value="Unassembled WGS sequence"/>
</dbReference>
<proteinExistence type="predicted"/>